<dbReference type="STRING" id="65489.A0A0D3GGD1"/>
<keyword evidence="7 11" id="KW-0560">Oxidoreductase</keyword>
<evidence type="ECO:0000256" key="3">
    <source>
        <dbReference type="ARBA" id="ARBA00022617"/>
    </source>
</evidence>
<dbReference type="GO" id="GO:0005506">
    <property type="term" value="F:iron ion binding"/>
    <property type="evidence" value="ECO:0007669"/>
    <property type="project" value="InterPro"/>
</dbReference>
<name>A0A0D3GGD1_9ORYZ</name>
<dbReference type="GO" id="GO:0020037">
    <property type="term" value="F:heme binding"/>
    <property type="evidence" value="ECO:0007669"/>
    <property type="project" value="InterPro"/>
</dbReference>
<dbReference type="SUPFAM" id="SSF48264">
    <property type="entry name" value="Cytochrome P450"/>
    <property type="match status" value="1"/>
</dbReference>
<dbReference type="Gramene" id="OBART06G14120.1">
    <property type="protein sequence ID" value="OBART06G14120.1"/>
    <property type="gene ID" value="OBART06G14120"/>
</dbReference>
<dbReference type="Proteomes" id="UP000026960">
    <property type="component" value="Chromosome 6"/>
</dbReference>
<keyword evidence="8 10" id="KW-0408">Iron</keyword>
<dbReference type="InterPro" id="IPR053062">
    <property type="entry name" value="CYP450_84A"/>
</dbReference>
<comment type="cofactor">
    <cofactor evidence="1 10">
        <name>heme</name>
        <dbReference type="ChEBI" id="CHEBI:30413"/>
    </cofactor>
</comment>
<protein>
    <recommendedName>
        <fullName evidence="15">Cytochrome P450</fullName>
    </recommendedName>
</protein>
<keyword evidence="9 11" id="KW-0503">Monooxygenase</keyword>
<dbReference type="InterPro" id="IPR001128">
    <property type="entry name" value="Cyt_P450"/>
</dbReference>
<evidence type="ECO:0000256" key="5">
    <source>
        <dbReference type="ARBA" id="ARBA00022723"/>
    </source>
</evidence>
<dbReference type="PANTHER" id="PTHR47945:SF1">
    <property type="entry name" value="FERULATE-5-HYDROXYLASE"/>
    <property type="match status" value="1"/>
</dbReference>
<accession>A0A0D3GGD1</accession>
<evidence type="ECO:0000256" key="10">
    <source>
        <dbReference type="PIRSR" id="PIRSR602401-1"/>
    </source>
</evidence>
<sequence length="566" mass="63161">MGMGTPSGPSPIFLGKLLWPGEVTITLRWIGHRVKNGWKFRVTAYGPFKHEYYSQDAYFVTASLISIAFFLWYASRLRRTAILLPPGPPGLPVIGNLLSVHQFTHRGLAKLSKIHGGFFHLRVGQADVFVVSSPETVREIIHENDSVFSHRPVTAAMVYVSYDLADMAFAHYGPFWRQMRKLCVLKLFSPRRDVSWRVVRGEVDALVRSVAELRGVAGSVGDLVFKFATNVTFRAAFGAQSREDEKVFVDIILELSEIFMAFNMGDYIPCLGWLDLNGIGKRMAAARHALDVFIDRIIDEHLAKLRNGDVSASDMVDDMIAYLVDAPGGRHKRADGVELGDLHLTRDNIKGLIMARNDIMFGGTKTVASTVEWALSELLRNPDELKRAQDELAGVVGLRRRVNQDDLDNLPHLRCVTKEVLRLHPPLPLLLRESLHDCAIGGYTVPRGSRIWINNWAMCRDEALWGTDAAAFRPSRFADESARVEFKGGDFQYLPFGSGRRSCPGMQLGMFAVELGLAELLHCFDWSLPAGTEPLELDMDDVFGLTAPKAERLCAVPSPRLSCPLL</sequence>
<dbReference type="PRINTS" id="PR00385">
    <property type="entry name" value="P450"/>
</dbReference>
<dbReference type="PROSITE" id="PS00086">
    <property type="entry name" value="CYTOCHROME_P450"/>
    <property type="match status" value="1"/>
</dbReference>
<evidence type="ECO:0000256" key="4">
    <source>
        <dbReference type="ARBA" id="ARBA00022692"/>
    </source>
</evidence>
<dbReference type="eggNOG" id="KOG0156">
    <property type="taxonomic scope" value="Eukaryota"/>
</dbReference>
<dbReference type="InterPro" id="IPR002401">
    <property type="entry name" value="Cyt_P450_E_grp-I"/>
</dbReference>
<dbReference type="PANTHER" id="PTHR47945">
    <property type="entry name" value="CYTOCHROME P450 84A1-RELATED"/>
    <property type="match status" value="1"/>
</dbReference>
<dbReference type="EnsemblPlants" id="OBART06G14120.1">
    <property type="protein sequence ID" value="OBART06G14120.1"/>
    <property type="gene ID" value="OBART06G14120"/>
</dbReference>
<evidence type="ECO:0000256" key="2">
    <source>
        <dbReference type="ARBA" id="ARBA00010617"/>
    </source>
</evidence>
<dbReference type="InterPro" id="IPR036396">
    <property type="entry name" value="Cyt_P450_sf"/>
</dbReference>
<dbReference type="HOGENOM" id="CLU_001570_4_0_1"/>
<organism evidence="13">
    <name type="scientific">Oryza barthii</name>
    <dbReference type="NCBI Taxonomy" id="65489"/>
    <lineage>
        <taxon>Eukaryota</taxon>
        <taxon>Viridiplantae</taxon>
        <taxon>Streptophyta</taxon>
        <taxon>Embryophyta</taxon>
        <taxon>Tracheophyta</taxon>
        <taxon>Spermatophyta</taxon>
        <taxon>Magnoliopsida</taxon>
        <taxon>Liliopsida</taxon>
        <taxon>Poales</taxon>
        <taxon>Poaceae</taxon>
        <taxon>BOP clade</taxon>
        <taxon>Oryzoideae</taxon>
        <taxon>Oryzeae</taxon>
        <taxon>Oryzinae</taxon>
        <taxon>Oryza</taxon>
    </lineage>
</organism>
<keyword evidence="12" id="KW-0472">Membrane</keyword>
<evidence type="ECO:0000256" key="11">
    <source>
        <dbReference type="RuleBase" id="RU000461"/>
    </source>
</evidence>
<keyword evidence="3 10" id="KW-0349">Heme</keyword>
<dbReference type="GO" id="GO:0004497">
    <property type="term" value="F:monooxygenase activity"/>
    <property type="evidence" value="ECO:0007669"/>
    <property type="project" value="UniProtKB-KW"/>
</dbReference>
<evidence type="ECO:0000256" key="1">
    <source>
        <dbReference type="ARBA" id="ARBA00001971"/>
    </source>
</evidence>
<keyword evidence="5 10" id="KW-0479">Metal-binding</keyword>
<evidence type="ECO:0000256" key="8">
    <source>
        <dbReference type="ARBA" id="ARBA00023004"/>
    </source>
</evidence>
<keyword evidence="4 12" id="KW-0812">Transmembrane</keyword>
<keyword evidence="6 12" id="KW-1133">Transmembrane helix</keyword>
<dbReference type="PaxDb" id="65489-OBART06G14120.1"/>
<keyword evidence="14" id="KW-1185">Reference proteome</keyword>
<dbReference type="Gene3D" id="1.10.630.10">
    <property type="entry name" value="Cytochrome P450"/>
    <property type="match status" value="1"/>
</dbReference>
<proteinExistence type="inferred from homology"/>
<reference evidence="13" key="2">
    <citation type="submission" date="2015-03" db="UniProtKB">
        <authorList>
            <consortium name="EnsemblPlants"/>
        </authorList>
    </citation>
    <scope>IDENTIFICATION</scope>
</reference>
<dbReference type="InterPro" id="IPR017972">
    <property type="entry name" value="Cyt_P450_CS"/>
</dbReference>
<evidence type="ECO:0000313" key="14">
    <source>
        <dbReference type="Proteomes" id="UP000026960"/>
    </source>
</evidence>
<evidence type="ECO:0000256" key="7">
    <source>
        <dbReference type="ARBA" id="ARBA00023002"/>
    </source>
</evidence>
<reference evidence="13" key="1">
    <citation type="journal article" date="2009" name="Rice">
        <title>De Novo Next Generation Sequencing of Plant Genomes.</title>
        <authorList>
            <person name="Rounsley S."/>
            <person name="Marri P.R."/>
            <person name="Yu Y."/>
            <person name="He R."/>
            <person name="Sisneros N."/>
            <person name="Goicoechea J.L."/>
            <person name="Lee S.J."/>
            <person name="Angelova A."/>
            <person name="Kudrna D."/>
            <person name="Luo M."/>
            <person name="Affourtit J."/>
            <person name="Desany B."/>
            <person name="Knight J."/>
            <person name="Niazi F."/>
            <person name="Egholm M."/>
            <person name="Wing R.A."/>
        </authorList>
    </citation>
    <scope>NUCLEOTIDE SEQUENCE [LARGE SCALE GENOMIC DNA]</scope>
    <source>
        <strain evidence="13">cv. IRGC 105608</strain>
    </source>
</reference>
<dbReference type="FunFam" id="1.10.630.10:FF:000126">
    <property type="entry name" value="Predicted protein"/>
    <property type="match status" value="1"/>
</dbReference>
<evidence type="ECO:0000313" key="13">
    <source>
        <dbReference type="EnsemblPlants" id="OBART06G14120.1"/>
    </source>
</evidence>
<dbReference type="AlphaFoldDB" id="A0A0D3GGD1"/>
<dbReference type="GO" id="GO:0016705">
    <property type="term" value="F:oxidoreductase activity, acting on paired donors, with incorporation or reduction of molecular oxygen"/>
    <property type="evidence" value="ECO:0007669"/>
    <property type="project" value="InterPro"/>
</dbReference>
<feature type="binding site" description="axial binding residue" evidence="10">
    <location>
        <position position="503"/>
    </location>
    <ligand>
        <name>heme</name>
        <dbReference type="ChEBI" id="CHEBI:30413"/>
    </ligand>
    <ligandPart>
        <name>Fe</name>
        <dbReference type="ChEBI" id="CHEBI:18248"/>
    </ligandPart>
</feature>
<evidence type="ECO:0000256" key="9">
    <source>
        <dbReference type="ARBA" id="ARBA00023033"/>
    </source>
</evidence>
<comment type="similarity">
    <text evidence="2 11">Belongs to the cytochrome P450 family.</text>
</comment>
<evidence type="ECO:0000256" key="12">
    <source>
        <dbReference type="SAM" id="Phobius"/>
    </source>
</evidence>
<evidence type="ECO:0000256" key="6">
    <source>
        <dbReference type="ARBA" id="ARBA00022989"/>
    </source>
</evidence>
<dbReference type="Pfam" id="PF00067">
    <property type="entry name" value="p450"/>
    <property type="match status" value="1"/>
</dbReference>
<dbReference type="PRINTS" id="PR00463">
    <property type="entry name" value="EP450I"/>
</dbReference>
<evidence type="ECO:0008006" key="15">
    <source>
        <dbReference type="Google" id="ProtNLM"/>
    </source>
</evidence>
<feature type="transmembrane region" description="Helical" evidence="12">
    <location>
        <begin position="57"/>
        <end position="74"/>
    </location>
</feature>